<accession>A0ABS5BP49</accession>
<protein>
    <recommendedName>
        <fullName evidence="4">AP2/ERF domain-containing protein</fullName>
    </recommendedName>
</protein>
<keyword evidence="2" id="KW-0238">DNA-binding</keyword>
<reference evidence="5 6" key="1">
    <citation type="submission" date="2021-04" db="EMBL/GenBank/DDBJ databases">
        <authorList>
            <person name="Ivanova A."/>
        </authorList>
    </citation>
    <scope>NUCLEOTIDE SEQUENCE [LARGE SCALE GENOMIC DNA]</scope>
    <source>
        <strain evidence="5 6">G18</strain>
    </source>
</reference>
<name>A0ABS5BP49_9BACT</name>
<dbReference type="PROSITE" id="PS51032">
    <property type="entry name" value="AP2_ERF"/>
    <property type="match status" value="1"/>
</dbReference>
<proteinExistence type="predicted"/>
<evidence type="ECO:0000256" key="1">
    <source>
        <dbReference type="ARBA" id="ARBA00023015"/>
    </source>
</evidence>
<organism evidence="5 6">
    <name type="scientific">Gemmata palustris</name>
    <dbReference type="NCBI Taxonomy" id="2822762"/>
    <lineage>
        <taxon>Bacteria</taxon>
        <taxon>Pseudomonadati</taxon>
        <taxon>Planctomycetota</taxon>
        <taxon>Planctomycetia</taxon>
        <taxon>Gemmatales</taxon>
        <taxon>Gemmataceae</taxon>
        <taxon>Gemmata</taxon>
    </lineage>
</organism>
<dbReference type="SMART" id="SM00380">
    <property type="entry name" value="AP2"/>
    <property type="match status" value="1"/>
</dbReference>
<comment type="caution">
    <text evidence="5">The sequence shown here is derived from an EMBL/GenBank/DDBJ whole genome shotgun (WGS) entry which is preliminary data.</text>
</comment>
<keyword evidence="3" id="KW-0804">Transcription</keyword>
<dbReference type="InterPro" id="IPR016177">
    <property type="entry name" value="DNA-bd_dom_sf"/>
</dbReference>
<dbReference type="Gene3D" id="3.30.730.10">
    <property type="entry name" value="AP2/ERF domain"/>
    <property type="match status" value="1"/>
</dbReference>
<feature type="domain" description="AP2/ERF" evidence="4">
    <location>
        <begin position="115"/>
        <end position="171"/>
    </location>
</feature>
<evidence type="ECO:0000256" key="2">
    <source>
        <dbReference type="ARBA" id="ARBA00023125"/>
    </source>
</evidence>
<dbReference type="InterPro" id="IPR036955">
    <property type="entry name" value="AP2/ERF_dom_sf"/>
</dbReference>
<keyword evidence="1" id="KW-0805">Transcription regulation</keyword>
<dbReference type="EMBL" id="JAGKQQ010000001">
    <property type="protein sequence ID" value="MBP3955440.1"/>
    <property type="molecule type" value="Genomic_DNA"/>
</dbReference>
<dbReference type="InterPro" id="IPR044925">
    <property type="entry name" value="His-Me_finger_sf"/>
</dbReference>
<evidence type="ECO:0000313" key="5">
    <source>
        <dbReference type="EMBL" id="MBP3955440.1"/>
    </source>
</evidence>
<evidence type="ECO:0000313" key="6">
    <source>
        <dbReference type="Proteomes" id="UP000676565"/>
    </source>
</evidence>
<dbReference type="RefSeq" id="WP_210653517.1">
    <property type="nucleotide sequence ID" value="NZ_JAGKQQ010000001.1"/>
</dbReference>
<dbReference type="SUPFAM" id="SSF54171">
    <property type="entry name" value="DNA-binding domain"/>
    <property type="match status" value="1"/>
</dbReference>
<evidence type="ECO:0000259" key="4">
    <source>
        <dbReference type="PROSITE" id="PS51032"/>
    </source>
</evidence>
<evidence type="ECO:0000256" key="3">
    <source>
        <dbReference type="ARBA" id="ARBA00023163"/>
    </source>
</evidence>
<dbReference type="InterPro" id="IPR001471">
    <property type="entry name" value="AP2/ERF_dom"/>
</dbReference>
<gene>
    <name evidence="5" type="ORF">J8F10_09115</name>
</gene>
<keyword evidence="6" id="KW-1185">Reference proteome</keyword>
<dbReference type="SUPFAM" id="SSF54060">
    <property type="entry name" value="His-Me finger endonucleases"/>
    <property type="match status" value="1"/>
</dbReference>
<dbReference type="Proteomes" id="UP000676565">
    <property type="component" value="Unassembled WGS sequence"/>
</dbReference>
<sequence length="175" mass="19892">MPPPPAQDDYTGAVCLLHSLTDLYPVYLEVLVDAEDLQRLSARKWHLTRCRRECGLRVASYLGGYLHCVVMNAPKGKVVDHIYHRTLDNRKSQLRVCTTRENNVNRRPRAGKVSQFKGVYQSKRTGKWFVHAGPRGGRVFISGFDSETDAARAYNELARHLYGSMAYQNRIGLTP</sequence>